<comment type="subcellular location">
    <subcellularLocation>
        <location evidence="1">Endoplasmic reticulum membrane</location>
        <topology evidence="1">Multi-pass membrane protein</topology>
    </subcellularLocation>
</comment>
<keyword evidence="3 8" id="KW-0812">Transmembrane</keyword>
<feature type="transmembrane region" description="Helical" evidence="8">
    <location>
        <begin position="73"/>
        <end position="92"/>
    </location>
</feature>
<feature type="transmembrane region" description="Helical" evidence="8">
    <location>
        <begin position="279"/>
        <end position="302"/>
    </location>
</feature>
<evidence type="ECO:0000256" key="6">
    <source>
        <dbReference type="ARBA" id="ARBA00022989"/>
    </source>
</evidence>
<keyword evidence="4" id="KW-0378">Hydrolase</keyword>
<dbReference type="GO" id="GO:0042500">
    <property type="term" value="F:aspartic endopeptidase activity, intramembrane cleaving"/>
    <property type="evidence" value="ECO:0007669"/>
    <property type="project" value="InterPro"/>
</dbReference>
<sequence>MSKSFLIGFGLLAIVTTILQFCPLPISFNLLCFSLVPIYIGSMRSRKLSPFYHGSNEEEQEIEPLDAAEALRFPLVAAAVLVGLYVCIKYINPELVNFLLSIYFLIIGIYCLKSYIYIYFKNVKYCESTFKWTKTICIPYFVPKPEILEVTKQDIISYLIATPVGLLYIFTKNWVLNNVFGIAFTIHAIENMPLGSFKVGYGLLAGLIVYDVFFVFGTDIMITVAKSIDGPIKLLFPKATGDFSMIGLGDIILPGIFIALALRYDLFRENKKEMKEQKLYFFTTVAGYAIGILMTNLAMVLMEKEQPALLYLVPMCLLSTGVMALIKKEIPMLWKYKEGE</sequence>
<dbReference type="Proteomes" id="UP001162131">
    <property type="component" value="Unassembled WGS sequence"/>
</dbReference>
<dbReference type="PANTHER" id="PTHR12174:SF23">
    <property type="entry name" value="MINOR HISTOCOMPATIBILITY ANTIGEN H13"/>
    <property type="match status" value="1"/>
</dbReference>
<evidence type="ECO:0000313" key="10">
    <source>
        <dbReference type="Proteomes" id="UP001162131"/>
    </source>
</evidence>
<feature type="transmembrane region" description="Helical" evidence="8">
    <location>
        <begin position="308"/>
        <end position="326"/>
    </location>
</feature>
<keyword evidence="10" id="KW-1185">Reference proteome</keyword>
<comment type="caution">
    <text evidence="9">The sequence shown here is derived from an EMBL/GenBank/DDBJ whole genome shotgun (WGS) entry which is preliminary data.</text>
</comment>
<dbReference type="Pfam" id="PF04258">
    <property type="entry name" value="Peptidase_A22B"/>
    <property type="match status" value="1"/>
</dbReference>
<evidence type="ECO:0000256" key="3">
    <source>
        <dbReference type="ARBA" id="ARBA00022692"/>
    </source>
</evidence>
<dbReference type="GO" id="GO:0098554">
    <property type="term" value="C:cytoplasmic side of endoplasmic reticulum membrane"/>
    <property type="evidence" value="ECO:0007669"/>
    <property type="project" value="TreeGrafter"/>
</dbReference>
<evidence type="ECO:0008006" key="11">
    <source>
        <dbReference type="Google" id="ProtNLM"/>
    </source>
</evidence>
<evidence type="ECO:0000256" key="5">
    <source>
        <dbReference type="ARBA" id="ARBA00022824"/>
    </source>
</evidence>
<feature type="transmembrane region" description="Helical" evidence="8">
    <location>
        <begin position="6"/>
        <end position="39"/>
    </location>
</feature>
<proteinExistence type="inferred from homology"/>
<feature type="transmembrane region" description="Helical" evidence="8">
    <location>
        <begin position="245"/>
        <end position="267"/>
    </location>
</feature>
<evidence type="ECO:0000256" key="4">
    <source>
        <dbReference type="ARBA" id="ARBA00022801"/>
    </source>
</evidence>
<feature type="transmembrane region" description="Helical" evidence="8">
    <location>
        <begin position="201"/>
        <end position="225"/>
    </location>
</feature>
<evidence type="ECO:0000256" key="7">
    <source>
        <dbReference type="ARBA" id="ARBA00023136"/>
    </source>
</evidence>
<keyword evidence="7 8" id="KW-0472">Membrane</keyword>
<dbReference type="AlphaFoldDB" id="A0AAU9JVQ2"/>
<comment type="similarity">
    <text evidence="2">Belongs to the peptidase A22B family.</text>
</comment>
<evidence type="ECO:0000256" key="8">
    <source>
        <dbReference type="SAM" id="Phobius"/>
    </source>
</evidence>
<dbReference type="GO" id="GO:0098553">
    <property type="term" value="C:lumenal side of endoplasmic reticulum membrane"/>
    <property type="evidence" value="ECO:0007669"/>
    <property type="project" value="TreeGrafter"/>
</dbReference>
<dbReference type="GO" id="GO:0006465">
    <property type="term" value="P:signal peptide processing"/>
    <property type="evidence" value="ECO:0007669"/>
    <property type="project" value="TreeGrafter"/>
</dbReference>
<name>A0AAU9JVQ2_9CILI</name>
<evidence type="ECO:0000313" key="9">
    <source>
        <dbReference type="EMBL" id="CAG9328581.1"/>
    </source>
</evidence>
<dbReference type="EMBL" id="CAJZBQ010000046">
    <property type="protein sequence ID" value="CAG9328581.1"/>
    <property type="molecule type" value="Genomic_DNA"/>
</dbReference>
<dbReference type="PANTHER" id="PTHR12174">
    <property type="entry name" value="SIGNAL PEPTIDE PEPTIDASE"/>
    <property type="match status" value="1"/>
</dbReference>
<organism evidence="9 10">
    <name type="scientific">Blepharisma stoltei</name>
    <dbReference type="NCBI Taxonomy" id="1481888"/>
    <lineage>
        <taxon>Eukaryota</taxon>
        <taxon>Sar</taxon>
        <taxon>Alveolata</taxon>
        <taxon>Ciliophora</taxon>
        <taxon>Postciliodesmatophora</taxon>
        <taxon>Heterotrichea</taxon>
        <taxon>Heterotrichida</taxon>
        <taxon>Blepharismidae</taxon>
        <taxon>Blepharisma</taxon>
    </lineage>
</organism>
<keyword evidence="6 8" id="KW-1133">Transmembrane helix</keyword>
<dbReference type="GO" id="GO:0033619">
    <property type="term" value="P:membrane protein proteolysis"/>
    <property type="evidence" value="ECO:0007669"/>
    <property type="project" value="TreeGrafter"/>
</dbReference>
<dbReference type="InterPro" id="IPR006639">
    <property type="entry name" value="Preselin/SPP"/>
</dbReference>
<evidence type="ECO:0000256" key="1">
    <source>
        <dbReference type="ARBA" id="ARBA00004477"/>
    </source>
</evidence>
<dbReference type="InterPro" id="IPR007369">
    <property type="entry name" value="Peptidase_A22B_SPP"/>
</dbReference>
<keyword evidence="5" id="KW-0256">Endoplasmic reticulum</keyword>
<gene>
    <name evidence="9" type="ORF">BSTOLATCC_MIC46578</name>
</gene>
<dbReference type="SMART" id="SM00730">
    <property type="entry name" value="PSN"/>
    <property type="match status" value="1"/>
</dbReference>
<reference evidence="9" key="1">
    <citation type="submission" date="2021-09" db="EMBL/GenBank/DDBJ databases">
        <authorList>
            <consortium name="AG Swart"/>
            <person name="Singh M."/>
            <person name="Singh A."/>
            <person name="Seah K."/>
            <person name="Emmerich C."/>
        </authorList>
    </citation>
    <scope>NUCLEOTIDE SEQUENCE</scope>
    <source>
        <strain evidence="9">ATCC30299</strain>
    </source>
</reference>
<accession>A0AAU9JVQ2</accession>
<evidence type="ECO:0000256" key="2">
    <source>
        <dbReference type="ARBA" id="ARBA00006859"/>
    </source>
</evidence>
<feature type="transmembrane region" description="Helical" evidence="8">
    <location>
        <begin position="98"/>
        <end position="120"/>
    </location>
</feature>
<protein>
    <recommendedName>
        <fullName evidence="11">Signal peptide peptidase</fullName>
    </recommendedName>
</protein>